<dbReference type="AlphaFoldDB" id="W4PG17"/>
<dbReference type="EMBL" id="BAIR01000012">
    <property type="protein sequence ID" value="GAE18741.1"/>
    <property type="molecule type" value="Genomic_DNA"/>
</dbReference>
<sequence length="111" mass="12906">MIPQIVLLHDAMHPCVYRSFLLVLLPTVFSAGRENAGAHRRQSGQKKYLSNNCRHKNSFLLRKCRKYFPHLPYLWYKIGPIVPLRARSFCSIFASAYKVADASRMLIERII</sequence>
<evidence type="ECO:0000313" key="2">
    <source>
        <dbReference type="Proteomes" id="UP000018842"/>
    </source>
</evidence>
<accession>W4PG17</accession>
<evidence type="ECO:0000313" key="1">
    <source>
        <dbReference type="EMBL" id="GAE18741.1"/>
    </source>
</evidence>
<name>W4PG17_9BACE</name>
<organism evidence="1 2">
    <name type="scientific">Bacteroides pyogenes DSM 20611 = JCM 6294</name>
    <dbReference type="NCBI Taxonomy" id="1121100"/>
    <lineage>
        <taxon>Bacteria</taxon>
        <taxon>Pseudomonadati</taxon>
        <taxon>Bacteroidota</taxon>
        <taxon>Bacteroidia</taxon>
        <taxon>Bacteroidales</taxon>
        <taxon>Bacteroidaceae</taxon>
        <taxon>Bacteroides</taxon>
    </lineage>
</organism>
<comment type="caution">
    <text evidence="1">The sequence shown here is derived from an EMBL/GenBank/DDBJ whole genome shotgun (WGS) entry which is preliminary data.</text>
</comment>
<dbReference type="Proteomes" id="UP000018842">
    <property type="component" value="Unassembled WGS sequence"/>
</dbReference>
<proteinExistence type="predicted"/>
<protein>
    <submittedName>
        <fullName evidence="1">Uncharacterized protein</fullName>
    </submittedName>
</protein>
<gene>
    <name evidence="1" type="ORF">JCM6294_1686</name>
</gene>
<reference evidence="2" key="1">
    <citation type="journal article" date="2014" name="Genome">
        <title>Draft Genome Sequences of Three Strains of Bacteroides pyogenes Isolated from a Cat and Swine.</title>
        <authorList>
            <person name="Sakamoto M."/>
            <person name="Oshima K."/>
            <person name="Suda W."/>
            <person name="Kitamura K."/>
            <person name="Iida T."/>
            <person name="Hattori M."/>
            <person name="Ohkuma M."/>
        </authorList>
    </citation>
    <scope>NUCLEOTIDE SEQUENCE [LARGE SCALE GENOMIC DNA]</scope>
    <source>
        <strain evidence="2">JCM 6294</strain>
    </source>
</reference>